<protein>
    <recommendedName>
        <fullName evidence="1">FAR1 domain-containing protein</fullName>
    </recommendedName>
</protein>
<organism evidence="2 3">
    <name type="scientific">Corymbia citriodora subsp. variegata</name>
    <dbReference type="NCBI Taxonomy" id="360336"/>
    <lineage>
        <taxon>Eukaryota</taxon>
        <taxon>Viridiplantae</taxon>
        <taxon>Streptophyta</taxon>
        <taxon>Embryophyta</taxon>
        <taxon>Tracheophyta</taxon>
        <taxon>Spermatophyta</taxon>
        <taxon>Magnoliopsida</taxon>
        <taxon>eudicotyledons</taxon>
        <taxon>Gunneridae</taxon>
        <taxon>Pentapetalae</taxon>
        <taxon>rosids</taxon>
        <taxon>malvids</taxon>
        <taxon>Myrtales</taxon>
        <taxon>Myrtaceae</taxon>
        <taxon>Myrtoideae</taxon>
        <taxon>Eucalypteae</taxon>
        <taxon>Corymbia</taxon>
    </lineage>
</organism>
<reference evidence="2" key="1">
    <citation type="submission" date="2020-05" db="EMBL/GenBank/DDBJ databases">
        <title>WGS assembly of Corymbia citriodora subspecies variegata.</title>
        <authorList>
            <person name="Barry K."/>
            <person name="Hundley H."/>
            <person name="Shu S."/>
            <person name="Jenkins J."/>
            <person name="Grimwood J."/>
            <person name="Baten A."/>
        </authorList>
    </citation>
    <scope>NUCLEOTIDE SEQUENCE</scope>
    <source>
        <strain evidence="2">CV2-018</strain>
    </source>
</reference>
<name>A0A8T0CNF7_CORYI</name>
<evidence type="ECO:0000313" key="3">
    <source>
        <dbReference type="Proteomes" id="UP000806378"/>
    </source>
</evidence>
<accession>A0A8T0CNF7</accession>
<comment type="caution">
    <text evidence="2">The sequence shown here is derived from an EMBL/GenBank/DDBJ whole genome shotgun (WGS) entry which is preliminary data.</text>
</comment>
<dbReference type="EMBL" id="MU089838">
    <property type="protein sequence ID" value="KAF7849211.1"/>
    <property type="molecule type" value="Genomic_DNA"/>
</dbReference>
<gene>
    <name evidence="2" type="ORF">BT93_L1081</name>
</gene>
<dbReference type="Pfam" id="PF03101">
    <property type="entry name" value="FAR1"/>
    <property type="match status" value="1"/>
</dbReference>
<dbReference type="InterPro" id="IPR004330">
    <property type="entry name" value="FAR1_DNA_bnd_dom"/>
</dbReference>
<evidence type="ECO:0000259" key="1">
    <source>
        <dbReference type="Pfam" id="PF03101"/>
    </source>
</evidence>
<dbReference type="PANTHER" id="PTHR47718">
    <property type="entry name" value="OS01G0519700 PROTEIN"/>
    <property type="match status" value="1"/>
</dbReference>
<sequence>MVFADENEAYNTYNANAICKGFGVRKGKKANNGKGVLRICTFICNCEGHSPPIPPHEQRDVYRIVKRIGCQACIKFKIEDGVWEVTKFEDVHNHPFIDDKQKHLIQSYRHIMDTSKAGGSNNIGFILRDCQNFLQSKRRNLICAGDCQGLINHFNYLQSNGSNFSYTFQLDEE</sequence>
<dbReference type="OrthoDB" id="751756at2759"/>
<dbReference type="Proteomes" id="UP000806378">
    <property type="component" value="Unassembled WGS sequence"/>
</dbReference>
<dbReference type="PANTHER" id="PTHR47718:SF17">
    <property type="entry name" value="PROTEIN FAR1-RELATED SEQUENCE 5-LIKE"/>
    <property type="match status" value="1"/>
</dbReference>
<feature type="domain" description="FAR1" evidence="1">
    <location>
        <begin position="13"/>
        <end position="96"/>
    </location>
</feature>
<proteinExistence type="predicted"/>
<evidence type="ECO:0000313" key="2">
    <source>
        <dbReference type="EMBL" id="KAF7849211.1"/>
    </source>
</evidence>
<keyword evidence="3" id="KW-1185">Reference proteome</keyword>
<dbReference type="Gramene" id="rna-gnl|WGS:JABURB|Cocit.L1081.1">
    <property type="protein sequence ID" value="cds-KAF7849211.1"/>
    <property type="gene ID" value="gene-BT93_L1081"/>
</dbReference>
<dbReference type="AlphaFoldDB" id="A0A8T0CNF7"/>